<evidence type="ECO:0000256" key="2">
    <source>
        <dbReference type="ARBA" id="ARBA00022670"/>
    </source>
</evidence>
<keyword evidence="7" id="KW-0456">Lyase</keyword>
<protein>
    <recommendedName>
        <fullName evidence="8">Abasic site processing protein</fullName>
        <ecNumber evidence="8">3.4.-.-</ecNumber>
    </recommendedName>
</protein>
<dbReference type="Proteomes" id="UP000199119">
    <property type="component" value="Unassembled WGS sequence"/>
</dbReference>
<keyword evidence="10" id="KW-1185">Reference proteome</keyword>
<dbReference type="GO" id="GO:0003697">
    <property type="term" value="F:single-stranded DNA binding"/>
    <property type="evidence" value="ECO:0007669"/>
    <property type="project" value="InterPro"/>
</dbReference>
<evidence type="ECO:0000256" key="5">
    <source>
        <dbReference type="ARBA" id="ARBA00023124"/>
    </source>
</evidence>
<dbReference type="GO" id="GO:0006508">
    <property type="term" value="P:proteolysis"/>
    <property type="evidence" value="ECO:0007669"/>
    <property type="project" value="UniProtKB-KW"/>
</dbReference>
<dbReference type="GO" id="GO:0008233">
    <property type="term" value="F:peptidase activity"/>
    <property type="evidence" value="ECO:0007669"/>
    <property type="project" value="UniProtKB-KW"/>
</dbReference>
<comment type="similarity">
    <text evidence="1 8">Belongs to the SOS response-associated peptidase family.</text>
</comment>
<keyword evidence="4 8" id="KW-0378">Hydrolase</keyword>
<dbReference type="EC" id="3.4.-.-" evidence="8"/>
<keyword evidence="3" id="KW-0227">DNA damage</keyword>
<proteinExistence type="inferred from homology"/>
<keyword evidence="6" id="KW-0238">DNA-binding</keyword>
<reference evidence="10" key="1">
    <citation type="submission" date="2016-10" db="EMBL/GenBank/DDBJ databases">
        <authorList>
            <person name="Varghese N."/>
            <person name="Submissions S."/>
        </authorList>
    </citation>
    <scope>NUCLEOTIDE SEQUENCE [LARGE SCALE GENOMIC DNA]</scope>
    <source>
        <strain evidence="10">DSM 27981</strain>
    </source>
</reference>
<dbReference type="PANTHER" id="PTHR13604">
    <property type="entry name" value="DC12-RELATED"/>
    <property type="match status" value="1"/>
</dbReference>
<evidence type="ECO:0000256" key="3">
    <source>
        <dbReference type="ARBA" id="ARBA00022763"/>
    </source>
</evidence>
<dbReference type="GO" id="GO:0106300">
    <property type="term" value="P:protein-DNA covalent cross-linking repair"/>
    <property type="evidence" value="ECO:0007669"/>
    <property type="project" value="InterPro"/>
</dbReference>
<keyword evidence="5" id="KW-0190">Covalent protein-DNA linkage</keyword>
<evidence type="ECO:0000256" key="7">
    <source>
        <dbReference type="ARBA" id="ARBA00023239"/>
    </source>
</evidence>
<dbReference type="GO" id="GO:0016829">
    <property type="term" value="F:lyase activity"/>
    <property type="evidence" value="ECO:0007669"/>
    <property type="project" value="UniProtKB-KW"/>
</dbReference>
<evidence type="ECO:0000313" key="9">
    <source>
        <dbReference type="EMBL" id="SFE45576.1"/>
    </source>
</evidence>
<dbReference type="RefSeq" id="WP_092937568.1">
    <property type="nucleotide sequence ID" value="NZ_FONX01000002.1"/>
</dbReference>
<evidence type="ECO:0000313" key="10">
    <source>
        <dbReference type="Proteomes" id="UP000199119"/>
    </source>
</evidence>
<name>A0A1I2ANX9_9BURK</name>
<dbReference type="STRING" id="1177982.SAMN04489711_102135"/>
<organism evidence="9 10">
    <name type="scientific">Paracidovorax wautersii</name>
    <dbReference type="NCBI Taxonomy" id="1177982"/>
    <lineage>
        <taxon>Bacteria</taxon>
        <taxon>Pseudomonadati</taxon>
        <taxon>Pseudomonadota</taxon>
        <taxon>Betaproteobacteria</taxon>
        <taxon>Burkholderiales</taxon>
        <taxon>Comamonadaceae</taxon>
        <taxon>Paracidovorax</taxon>
    </lineage>
</organism>
<evidence type="ECO:0000256" key="1">
    <source>
        <dbReference type="ARBA" id="ARBA00008136"/>
    </source>
</evidence>
<evidence type="ECO:0000256" key="8">
    <source>
        <dbReference type="RuleBase" id="RU364100"/>
    </source>
</evidence>
<evidence type="ECO:0000256" key="4">
    <source>
        <dbReference type="ARBA" id="ARBA00022801"/>
    </source>
</evidence>
<dbReference type="SUPFAM" id="SSF143081">
    <property type="entry name" value="BB1717-like"/>
    <property type="match status" value="1"/>
</dbReference>
<dbReference type="OrthoDB" id="6192129at2"/>
<keyword evidence="2 8" id="KW-0645">Protease</keyword>
<gene>
    <name evidence="9" type="ORF">SAMN04489711_102135</name>
</gene>
<dbReference type="InterPro" id="IPR003738">
    <property type="entry name" value="SRAP"/>
</dbReference>
<dbReference type="Pfam" id="PF02586">
    <property type="entry name" value="SRAP"/>
    <property type="match status" value="1"/>
</dbReference>
<dbReference type="EMBL" id="FONX01000002">
    <property type="protein sequence ID" value="SFE45576.1"/>
    <property type="molecule type" value="Genomic_DNA"/>
</dbReference>
<accession>A0A1I2ANX9</accession>
<dbReference type="InterPro" id="IPR036590">
    <property type="entry name" value="SRAP-like"/>
</dbReference>
<dbReference type="AlphaFoldDB" id="A0A1I2ANX9"/>
<dbReference type="PANTHER" id="PTHR13604:SF0">
    <property type="entry name" value="ABASIC SITE PROCESSING PROTEIN HMCES"/>
    <property type="match status" value="1"/>
</dbReference>
<sequence>MTLRYDALSSPDAYADVFKVPAPAELGERRIKPRQPGYVVRLAPADPAAPATASDEAAPVDPADAAAPAPVARELLPLQWGLVPHWVKSASDGRLRAPKLVNARSETVTTSTPFRDAWLRGQRCIVPMQAFYVDDLRGGGKPLATRIARIDGAPMGVAGLWACWTGPEGETLESFTLLTVNANSHALLHRYGQPGSEKRMPAILSEGAQAAWLTAPVAKAAEFMRAYPAQSLTANPVETKADKRPKGWLD</sequence>
<evidence type="ECO:0000256" key="6">
    <source>
        <dbReference type="ARBA" id="ARBA00023125"/>
    </source>
</evidence>
<dbReference type="Gene3D" id="3.90.1680.10">
    <property type="entry name" value="SOS response associated peptidase-like"/>
    <property type="match status" value="1"/>
</dbReference>